<dbReference type="SUPFAM" id="SSF53254">
    <property type="entry name" value="Phosphoglycerate mutase-like"/>
    <property type="match status" value="1"/>
</dbReference>
<evidence type="ECO:0000256" key="7">
    <source>
        <dbReference type="ARBA" id="ARBA00022801"/>
    </source>
</evidence>
<evidence type="ECO:0000313" key="15">
    <source>
        <dbReference type="EMBL" id="KAF9133680.1"/>
    </source>
</evidence>
<feature type="compositionally biased region" description="Basic and acidic residues" evidence="14">
    <location>
        <begin position="94"/>
        <end position="105"/>
    </location>
</feature>
<evidence type="ECO:0000256" key="13">
    <source>
        <dbReference type="ARBA" id="ARBA00043832"/>
    </source>
</evidence>
<dbReference type="EC" id="3.1.3.62" evidence="4"/>
<comment type="catalytic activity">
    <reaction evidence="13">
        <text>(2R)-2,3-bisphosphoglycerate + H2O = (2R)-2-phosphoglycerate + phosphate</text>
        <dbReference type="Rhea" id="RHEA:27381"/>
        <dbReference type="ChEBI" id="CHEBI:15377"/>
        <dbReference type="ChEBI" id="CHEBI:43474"/>
        <dbReference type="ChEBI" id="CHEBI:58248"/>
        <dbReference type="ChEBI" id="CHEBI:58289"/>
        <dbReference type="EC" id="3.1.3.80"/>
    </reaction>
    <physiologicalReaction direction="left-to-right" evidence="13">
        <dbReference type="Rhea" id="RHEA:27382"/>
    </physiologicalReaction>
</comment>
<sequence>MAVKYACPRWLESVDGQPAVERQNKEYEAKFLPALAQRLSAVLSAGAKTPAAQFNLTVKDIGVIQNMCSFEVAMHNTDKTWCRFLGLGLSSSKGDGHEKDGKDDKDGEEDDGDDNGEDDDNDEDDDDDKNDEAKDVFLKLEVADDLDDYYTYGPGVPFNRHLGCKLGTSLVETVEMALTEDKTGGASAPKKDKNPGALDDDDDEELGVSRAVLKFGHSETILLFSTFLGLYNQKGVPLTANMTPEQYANREFRTSSFSPFSANMAFEIYRPTTATSPKMRRRQGAPAATPAAPQGLIRLLVNEVPMVLPGCGSSYFCEWSTFKKVLQLTSSGCDFDGCCTSLTKPASASAPGSEAKAAFLAAFEKRAEPVCLSVEPVA</sequence>
<evidence type="ECO:0000256" key="3">
    <source>
        <dbReference type="ARBA" id="ARBA00012976"/>
    </source>
</evidence>
<gene>
    <name evidence="15" type="ORF">BG015_003521</name>
</gene>
<name>A0A9P5RJH1_9FUNG</name>
<comment type="catalytic activity">
    <reaction evidence="10">
        <text>1D-myo-inositol 1,2,5,6-tetrakisphosphate + H2O = 1D-myo-inositol 1,2,6-trisphosphate + phosphate</text>
        <dbReference type="Rhea" id="RHEA:77119"/>
        <dbReference type="ChEBI" id="CHEBI:15377"/>
        <dbReference type="ChEBI" id="CHEBI:43474"/>
        <dbReference type="ChEBI" id="CHEBI:195535"/>
        <dbReference type="ChEBI" id="CHEBI:195537"/>
        <dbReference type="EC" id="3.1.3.62"/>
    </reaction>
    <physiologicalReaction direction="left-to-right" evidence="10">
        <dbReference type="Rhea" id="RHEA:77120"/>
    </physiologicalReaction>
</comment>
<evidence type="ECO:0000256" key="5">
    <source>
        <dbReference type="ARBA" id="ARBA00018097"/>
    </source>
</evidence>
<proteinExistence type="inferred from homology"/>
<organism evidence="15 16">
    <name type="scientific">Linnemannia schmuckeri</name>
    <dbReference type="NCBI Taxonomy" id="64567"/>
    <lineage>
        <taxon>Eukaryota</taxon>
        <taxon>Fungi</taxon>
        <taxon>Fungi incertae sedis</taxon>
        <taxon>Mucoromycota</taxon>
        <taxon>Mortierellomycotina</taxon>
        <taxon>Mortierellomycetes</taxon>
        <taxon>Mortierellales</taxon>
        <taxon>Mortierellaceae</taxon>
        <taxon>Linnemannia</taxon>
    </lineage>
</organism>
<accession>A0A9P5RJH1</accession>
<dbReference type="PANTHER" id="PTHR20963">
    <property type="entry name" value="MULTIPLE INOSITOL POLYPHOSPHATE PHOSPHATASE-RELATED"/>
    <property type="match status" value="1"/>
</dbReference>
<comment type="catalytic activity">
    <reaction evidence="11">
        <text>1D-myo-inositol 1,2,4,5,6-pentakisphosphate + H2O = 1D-myo-inositol 1,2,5,6-tetrakisphosphate + phosphate</text>
        <dbReference type="Rhea" id="RHEA:77115"/>
        <dbReference type="ChEBI" id="CHEBI:15377"/>
        <dbReference type="ChEBI" id="CHEBI:43474"/>
        <dbReference type="ChEBI" id="CHEBI:57798"/>
        <dbReference type="ChEBI" id="CHEBI:195535"/>
        <dbReference type="EC" id="3.1.3.62"/>
    </reaction>
    <physiologicalReaction direction="left-to-right" evidence="11">
        <dbReference type="Rhea" id="RHEA:77116"/>
    </physiologicalReaction>
</comment>
<feature type="region of interest" description="Disordered" evidence="14">
    <location>
        <begin position="92"/>
        <end position="133"/>
    </location>
</feature>
<evidence type="ECO:0000256" key="11">
    <source>
        <dbReference type="ARBA" id="ARBA00043671"/>
    </source>
</evidence>
<comment type="caution">
    <text evidence="15">The sequence shown here is derived from an EMBL/GenBank/DDBJ whole genome shotgun (WGS) entry which is preliminary data.</text>
</comment>
<dbReference type="GO" id="GO:0003993">
    <property type="term" value="F:acid phosphatase activity"/>
    <property type="evidence" value="ECO:0007669"/>
    <property type="project" value="TreeGrafter"/>
</dbReference>
<dbReference type="GO" id="GO:0034417">
    <property type="term" value="F:bisphosphoglycerate 3-phosphatase activity"/>
    <property type="evidence" value="ECO:0007669"/>
    <property type="project" value="UniProtKB-EC"/>
</dbReference>
<dbReference type="GO" id="GO:0016020">
    <property type="term" value="C:membrane"/>
    <property type="evidence" value="ECO:0007669"/>
    <property type="project" value="UniProtKB-SubCell"/>
</dbReference>
<evidence type="ECO:0000256" key="1">
    <source>
        <dbReference type="ARBA" id="ARBA00004370"/>
    </source>
</evidence>
<evidence type="ECO:0000256" key="12">
    <source>
        <dbReference type="ARBA" id="ARBA00043691"/>
    </source>
</evidence>
<keyword evidence="16" id="KW-1185">Reference proteome</keyword>
<dbReference type="InterPro" id="IPR000560">
    <property type="entry name" value="His_Pase_clade-2"/>
</dbReference>
<protein>
    <recommendedName>
        <fullName evidence="5">Multiple inositol polyphosphate phosphatase 1</fullName>
        <ecNumber evidence="4">3.1.3.62</ecNumber>
        <ecNumber evidence="3">3.1.3.80</ecNumber>
    </recommendedName>
    <alternativeName>
        <fullName evidence="9">2,3-bisphosphoglycerate 3-phosphatase</fullName>
    </alternativeName>
</protein>
<evidence type="ECO:0000256" key="4">
    <source>
        <dbReference type="ARBA" id="ARBA00013040"/>
    </source>
</evidence>
<evidence type="ECO:0000256" key="14">
    <source>
        <dbReference type="SAM" id="MobiDB-lite"/>
    </source>
</evidence>
<keyword evidence="7" id="KW-0378">Hydrolase</keyword>
<evidence type="ECO:0000256" key="8">
    <source>
        <dbReference type="ARBA" id="ARBA00023136"/>
    </source>
</evidence>
<feature type="region of interest" description="Disordered" evidence="14">
    <location>
        <begin position="181"/>
        <end position="203"/>
    </location>
</feature>
<evidence type="ECO:0000256" key="10">
    <source>
        <dbReference type="ARBA" id="ARBA00043668"/>
    </source>
</evidence>
<dbReference type="Proteomes" id="UP000748756">
    <property type="component" value="Unassembled WGS sequence"/>
</dbReference>
<dbReference type="OrthoDB" id="6509975at2759"/>
<comment type="subcellular location">
    <subcellularLocation>
        <location evidence="1">Membrane</location>
    </subcellularLocation>
</comment>
<dbReference type="EMBL" id="JAAAUQ010001782">
    <property type="protein sequence ID" value="KAF9133680.1"/>
    <property type="molecule type" value="Genomic_DNA"/>
</dbReference>
<dbReference type="Gene3D" id="3.40.50.1240">
    <property type="entry name" value="Phosphoglycerate mutase-like"/>
    <property type="match status" value="1"/>
</dbReference>
<reference evidence="15" key="1">
    <citation type="journal article" date="2020" name="Fungal Divers.">
        <title>Resolving the Mortierellaceae phylogeny through synthesis of multi-gene phylogenetics and phylogenomics.</title>
        <authorList>
            <person name="Vandepol N."/>
            <person name="Liber J."/>
            <person name="Desiro A."/>
            <person name="Na H."/>
            <person name="Kennedy M."/>
            <person name="Barry K."/>
            <person name="Grigoriev I.V."/>
            <person name="Miller A.N."/>
            <person name="O'Donnell K."/>
            <person name="Stajich J.E."/>
            <person name="Bonito G."/>
        </authorList>
    </citation>
    <scope>NUCLEOTIDE SEQUENCE</scope>
    <source>
        <strain evidence="15">NRRL 6426</strain>
    </source>
</reference>
<dbReference type="PANTHER" id="PTHR20963:SF8">
    <property type="entry name" value="MULTIPLE INOSITOL POLYPHOSPHATE PHOSPHATASE 1"/>
    <property type="match status" value="1"/>
</dbReference>
<dbReference type="Pfam" id="PF00328">
    <property type="entry name" value="His_Phos_2"/>
    <property type="match status" value="1"/>
</dbReference>
<dbReference type="AlphaFoldDB" id="A0A9P5RJH1"/>
<evidence type="ECO:0000256" key="9">
    <source>
        <dbReference type="ARBA" id="ARBA00031642"/>
    </source>
</evidence>
<evidence type="ECO:0000256" key="2">
    <source>
        <dbReference type="ARBA" id="ARBA00008422"/>
    </source>
</evidence>
<dbReference type="InterPro" id="IPR029033">
    <property type="entry name" value="His_PPase_superfam"/>
</dbReference>
<comment type="similarity">
    <text evidence="2">Belongs to the histidine acid phosphatase family. MINPP1 subfamily.</text>
</comment>
<feature type="compositionally biased region" description="Basic and acidic residues" evidence="14">
    <location>
        <begin position="181"/>
        <end position="194"/>
    </location>
</feature>
<keyword evidence="6" id="KW-0732">Signal</keyword>
<comment type="catalytic activity">
    <reaction evidence="12">
        <text>1D-myo-inositol hexakisphosphate + H2O = 1D-myo-inositol 1,2,4,5,6-pentakisphosphate + phosphate</text>
        <dbReference type="Rhea" id="RHEA:16989"/>
        <dbReference type="ChEBI" id="CHEBI:15377"/>
        <dbReference type="ChEBI" id="CHEBI:43474"/>
        <dbReference type="ChEBI" id="CHEBI:57798"/>
        <dbReference type="ChEBI" id="CHEBI:58130"/>
        <dbReference type="EC" id="3.1.3.62"/>
    </reaction>
    <physiologicalReaction direction="left-to-right" evidence="12">
        <dbReference type="Rhea" id="RHEA:16990"/>
    </physiologicalReaction>
</comment>
<evidence type="ECO:0000256" key="6">
    <source>
        <dbReference type="ARBA" id="ARBA00022729"/>
    </source>
</evidence>
<keyword evidence="8" id="KW-0472">Membrane</keyword>
<feature type="compositionally biased region" description="Acidic residues" evidence="14">
    <location>
        <begin position="106"/>
        <end position="130"/>
    </location>
</feature>
<evidence type="ECO:0000313" key="16">
    <source>
        <dbReference type="Proteomes" id="UP000748756"/>
    </source>
</evidence>
<dbReference type="EC" id="3.1.3.80" evidence="3"/>